<dbReference type="AlphaFoldDB" id="A0A929RWA6"/>
<dbReference type="PROSITE" id="PS50035">
    <property type="entry name" value="PLD"/>
    <property type="match status" value="2"/>
</dbReference>
<dbReference type="Proteomes" id="UP000704068">
    <property type="component" value="Unassembled WGS sequence"/>
</dbReference>
<name>A0A929RWA6_9BACT</name>
<dbReference type="CDD" id="cd09112">
    <property type="entry name" value="PLDc_CLS_2"/>
    <property type="match status" value="1"/>
</dbReference>
<keyword evidence="1" id="KW-0732">Signal</keyword>
<evidence type="ECO:0000259" key="2">
    <source>
        <dbReference type="PROSITE" id="PS50035"/>
    </source>
</evidence>
<dbReference type="EMBL" id="JABZGR010000013">
    <property type="protein sequence ID" value="MBF0970455.1"/>
    <property type="molecule type" value="Genomic_DNA"/>
</dbReference>
<dbReference type="PANTHER" id="PTHR21248">
    <property type="entry name" value="CARDIOLIPIN SYNTHASE"/>
    <property type="match status" value="1"/>
</dbReference>
<dbReference type="InterPro" id="IPR025202">
    <property type="entry name" value="PLD-like_dom"/>
</dbReference>
<dbReference type="Pfam" id="PF13091">
    <property type="entry name" value="PLDc_2"/>
    <property type="match status" value="2"/>
</dbReference>
<dbReference type="Gene3D" id="3.30.870.10">
    <property type="entry name" value="Endonuclease Chain A"/>
    <property type="match status" value="2"/>
</dbReference>
<comment type="caution">
    <text evidence="3">The sequence shown here is derived from an EMBL/GenBank/DDBJ whole genome shotgun (WGS) entry which is preliminary data.</text>
</comment>
<dbReference type="GO" id="GO:0032049">
    <property type="term" value="P:cardiolipin biosynthetic process"/>
    <property type="evidence" value="ECO:0007669"/>
    <property type="project" value="UniProtKB-ARBA"/>
</dbReference>
<protein>
    <submittedName>
        <fullName evidence="3">Cardiolipin synthase</fullName>
    </submittedName>
</protein>
<gene>
    <name evidence="3" type="ORF">HXK21_05375</name>
</gene>
<organism evidence="3 4">
    <name type="scientific">Alloprevotella tannerae</name>
    <dbReference type="NCBI Taxonomy" id="76122"/>
    <lineage>
        <taxon>Bacteria</taxon>
        <taxon>Pseudomonadati</taxon>
        <taxon>Bacteroidota</taxon>
        <taxon>Bacteroidia</taxon>
        <taxon>Bacteroidales</taxon>
        <taxon>Prevotellaceae</taxon>
        <taxon>Alloprevotella</taxon>
    </lineage>
</organism>
<dbReference type="SUPFAM" id="SSF56024">
    <property type="entry name" value="Phospholipase D/nuclease"/>
    <property type="match status" value="2"/>
</dbReference>
<evidence type="ECO:0000313" key="3">
    <source>
        <dbReference type="EMBL" id="MBF0970455.1"/>
    </source>
</evidence>
<dbReference type="GO" id="GO:0030572">
    <property type="term" value="F:phosphatidyltransferase activity"/>
    <property type="evidence" value="ECO:0007669"/>
    <property type="project" value="UniProtKB-ARBA"/>
</dbReference>
<feature type="domain" description="PLD phosphodiesterase" evidence="2">
    <location>
        <begin position="176"/>
        <end position="198"/>
    </location>
</feature>
<dbReference type="SMART" id="SM00155">
    <property type="entry name" value="PLDc"/>
    <property type="match status" value="2"/>
</dbReference>
<accession>A0A929RWA6</accession>
<feature type="domain" description="PLD phosphodiesterase" evidence="2">
    <location>
        <begin position="362"/>
        <end position="389"/>
    </location>
</feature>
<reference evidence="3" key="1">
    <citation type="submission" date="2020-04" db="EMBL/GenBank/DDBJ databases">
        <title>Deep metagenomics examines the oral microbiome during advanced dental caries in children, revealing novel taxa and co-occurrences with host molecules.</title>
        <authorList>
            <person name="Baker J.L."/>
            <person name="Morton J.T."/>
            <person name="Dinis M."/>
            <person name="Alvarez R."/>
            <person name="Tran N.C."/>
            <person name="Knight R."/>
            <person name="Edlund A."/>
        </authorList>
    </citation>
    <scope>NUCLEOTIDE SEQUENCE</scope>
    <source>
        <strain evidence="3">JCVI_34_bin.1</strain>
    </source>
</reference>
<sequence length="451" mass="52105">MSMHRLFPLFFFLFSFLPPFALAMSGNGSDELNTIVEYNEAPTDNVPKRSDLQIANYLKTHFDVPFTDNNKLVFFKTGQEKFDDLFAAIRQARRSIHLEYFNFRNDSISRALFELLTDKARQGVKIRALFDGFGNSSNNRPLRRKHLEALRAQGIEIYEFDPLRFPYVNHICHRDHRKIVVIDGLVAYTGGMNVADYYIKGKPEIGDWRDLHVRVEGDAVGDLQRIFISFWNAVTHQQVQGPEYYPGEKQASDYFVGLKEDKDATAGHKLVGVVNRDPDESPRIIHDTFVQAINVAETNVTLINPYLTLCPHLRRALKRALRRGVEVNIMVSANSDIPVTPRVVEHTVHRLMKKGAKIWFFEGGFHHSKIMMVDSTFSFVGSANLNSRSLSFDYECNLLIADRPSTAQLLRLFDDDRTKHCWQLTPDTWRTKFSKGRRFQAWFFQFLTPFL</sequence>
<dbReference type="PANTHER" id="PTHR21248:SF22">
    <property type="entry name" value="PHOSPHOLIPASE D"/>
    <property type="match status" value="1"/>
</dbReference>
<feature type="chain" id="PRO_5037463489" evidence="1">
    <location>
        <begin position="24"/>
        <end position="451"/>
    </location>
</feature>
<evidence type="ECO:0000313" key="4">
    <source>
        <dbReference type="Proteomes" id="UP000704068"/>
    </source>
</evidence>
<feature type="signal peptide" evidence="1">
    <location>
        <begin position="1"/>
        <end position="23"/>
    </location>
</feature>
<proteinExistence type="predicted"/>
<dbReference type="CDD" id="cd09110">
    <property type="entry name" value="PLDc_CLS_1"/>
    <property type="match status" value="1"/>
</dbReference>
<dbReference type="InterPro" id="IPR001736">
    <property type="entry name" value="PLipase_D/transphosphatidylase"/>
</dbReference>
<evidence type="ECO:0000256" key="1">
    <source>
        <dbReference type="SAM" id="SignalP"/>
    </source>
</evidence>